<name>A0AAV7TS14_PLEWA</name>
<evidence type="ECO:0000313" key="1">
    <source>
        <dbReference type="EMBL" id="KAJ1179442.1"/>
    </source>
</evidence>
<proteinExistence type="predicted"/>
<dbReference type="Proteomes" id="UP001066276">
    <property type="component" value="Chromosome 3_2"/>
</dbReference>
<gene>
    <name evidence="1" type="ORF">NDU88_004676</name>
</gene>
<evidence type="ECO:0000313" key="2">
    <source>
        <dbReference type="Proteomes" id="UP001066276"/>
    </source>
</evidence>
<keyword evidence="2" id="KW-1185">Reference proteome</keyword>
<reference evidence="1" key="1">
    <citation type="journal article" date="2022" name="bioRxiv">
        <title>Sequencing and chromosome-scale assembly of the giantPleurodeles waltlgenome.</title>
        <authorList>
            <person name="Brown T."/>
            <person name="Elewa A."/>
            <person name="Iarovenko S."/>
            <person name="Subramanian E."/>
            <person name="Araus A.J."/>
            <person name="Petzold A."/>
            <person name="Susuki M."/>
            <person name="Suzuki K.-i.T."/>
            <person name="Hayashi T."/>
            <person name="Toyoda A."/>
            <person name="Oliveira C."/>
            <person name="Osipova E."/>
            <person name="Leigh N.D."/>
            <person name="Simon A."/>
            <person name="Yun M.H."/>
        </authorList>
    </citation>
    <scope>NUCLEOTIDE SEQUENCE</scope>
    <source>
        <strain evidence="1">20211129_DDA</strain>
        <tissue evidence="1">Liver</tissue>
    </source>
</reference>
<protein>
    <submittedName>
        <fullName evidence="1">Uncharacterized protein</fullName>
    </submittedName>
</protein>
<dbReference type="EMBL" id="JANPWB010000006">
    <property type="protein sequence ID" value="KAJ1179442.1"/>
    <property type="molecule type" value="Genomic_DNA"/>
</dbReference>
<accession>A0AAV7TS14</accession>
<organism evidence="1 2">
    <name type="scientific">Pleurodeles waltl</name>
    <name type="common">Iberian ribbed newt</name>
    <dbReference type="NCBI Taxonomy" id="8319"/>
    <lineage>
        <taxon>Eukaryota</taxon>
        <taxon>Metazoa</taxon>
        <taxon>Chordata</taxon>
        <taxon>Craniata</taxon>
        <taxon>Vertebrata</taxon>
        <taxon>Euteleostomi</taxon>
        <taxon>Amphibia</taxon>
        <taxon>Batrachia</taxon>
        <taxon>Caudata</taxon>
        <taxon>Salamandroidea</taxon>
        <taxon>Salamandridae</taxon>
        <taxon>Pleurodelinae</taxon>
        <taxon>Pleurodeles</taxon>
    </lineage>
</organism>
<sequence>MTAERQDCGTMFPSRAALTTPWLPYHLAVNLAINTFRRITLMLCSLKVQELGGSLVGYFTPASGSEQYQAQGRLGCWSQYSPPLAHP</sequence>
<dbReference type="AlphaFoldDB" id="A0AAV7TS14"/>
<comment type="caution">
    <text evidence="1">The sequence shown here is derived from an EMBL/GenBank/DDBJ whole genome shotgun (WGS) entry which is preliminary data.</text>
</comment>